<keyword evidence="4" id="KW-0067">ATP-binding</keyword>
<keyword evidence="5" id="KW-0694">RNA-binding</keyword>
<accession>A0A3B0Y3H5</accession>
<dbReference type="EC" id="2.7.7.19" evidence="11"/>
<keyword evidence="1" id="KW-0507">mRNA processing</keyword>
<evidence type="ECO:0000256" key="7">
    <source>
        <dbReference type="SAM" id="MobiDB-lite"/>
    </source>
</evidence>
<gene>
    <name evidence="11" type="ORF">MNBD_GAMMA10-730</name>
</gene>
<dbReference type="EMBL" id="UOFJ01000561">
    <property type="protein sequence ID" value="VAW70963.1"/>
    <property type="molecule type" value="Genomic_DNA"/>
</dbReference>
<keyword evidence="2 11" id="KW-0808">Transferase</keyword>
<keyword evidence="11" id="KW-0548">Nucleotidyltransferase</keyword>
<dbReference type="FunFam" id="3.30.460.10:FF:000035">
    <property type="entry name" value="Poly(A) polymerase I"/>
    <property type="match status" value="1"/>
</dbReference>
<reference evidence="11" key="1">
    <citation type="submission" date="2018-06" db="EMBL/GenBank/DDBJ databases">
        <authorList>
            <person name="Zhirakovskaya E."/>
        </authorList>
    </citation>
    <scope>NUCLEOTIDE SEQUENCE</scope>
</reference>
<dbReference type="Gene3D" id="3.30.460.10">
    <property type="entry name" value="Beta Polymerase, domain 2"/>
    <property type="match status" value="1"/>
</dbReference>
<evidence type="ECO:0000259" key="9">
    <source>
        <dbReference type="Pfam" id="PF12626"/>
    </source>
</evidence>
<evidence type="ECO:0000313" key="11">
    <source>
        <dbReference type="EMBL" id="VAW70963.1"/>
    </source>
</evidence>
<dbReference type="GO" id="GO:0003723">
    <property type="term" value="F:RNA binding"/>
    <property type="evidence" value="ECO:0007669"/>
    <property type="project" value="UniProtKB-KW"/>
</dbReference>
<dbReference type="Gene3D" id="1.10.3090.10">
    <property type="entry name" value="cca-adding enzyme, domain 2"/>
    <property type="match status" value="1"/>
</dbReference>
<feature type="domain" description="Poly A polymerase head" evidence="8">
    <location>
        <begin position="38"/>
        <end position="169"/>
    </location>
</feature>
<dbReference type="InterPro" id="IPR025866">
    <property type="entry name" value="PolyA_pol_arg_C_dom"/>
</dbReference>
<evidence type="ECO:0000256" key="1">
    <source>
        <dbReference type="ARBA" id="ARBA00022664"/>
    </source>
</evidence>
<keyword evidence="3" id="KW-0547">Nucleotide-binding</keyword>
<evidence type="ECO:0000256" key="5">
    <source>
        <dbReference type="ARBA" id="ARBA00022884"/>
    </source>
</evidence>
<dbReference type="GO" id="GO:0006397">
    <property type="term" value="P:mRNA processing"/>
    <property type="evidence" value="ECO:0007669"/>
    <property type="project" value="UniProtKB-KW"/>
</dbReference>
<evidence type="ECO:0000256" key="3">
    <source>
        <dbReference type="ARBA" id="ARBA00022741"/>
    </source>
</evidence>
<keyword evidence="6" id="KW-0804">Transcription</keyword>
<dbReference type="GO" id="GO:0043633">
    <property type="term" value="P:polyadenylation-dependent RNA catabolic process"/>
    <property type="evidence" value="ECO:0007669"/>
    <property type="project" value="InterPro"/>
</dbReference>
<name>A0A3B0Y3H5_9ZZZZ</name>
<feature type="region of interest" description="Disordered" evidence="7">
    <location>
        <begin position="405"/>
        <end position="431"/>
    </location>
</feature>
<dbReference type="Pfam" id="PF01743">
    <property type="entry name" value="PolyA_pol"/>
    <property type="match status" value="1"/>
</dbReference>
<dbReference type="PANTHER" id="PTHR43051">
    <property type="entry name" value="POLYNUCLEOTIDE ADENYLYLTRANSFERASE FAMILY PROTEIN"/>
    <property type="match status" value="1"/>
</dbReference>
<dbReference type="InterPro" id="IPR052191">
    <property type="entry name" value="tRNA_ntf/polyA_polymerase_I"/>
</dbReference>
<evidence type="ECO:0000259" key="8">
    <source>
        <dbReference type="Pfam" id="PF01743"/>
    </source>
</evidence>
<evidence type="ECO:0000256" key="4">
    <source>
        <dbReference type="ARBA" id="ARBA00022840"/>
    </source>
</evidence>
<feature type="compositionally biased region" description="Basic residues" evidence="7">
    <location>
        <begin position="421"/>
        <end position="431"/>
    </location>
</feature>
<evidence type="ECO:0000259" key="10">
    <source>
        <dbReference type="Pfam" id="PF12627"/>
    </source>
</evidence>
<dbReference type="InterPro" id="IPR043519">
    <property type="entry name" value="NT_sf"/>
</dbReference>
<proteinExistence type="inferred from homology"/>
<dbReference type="NCBIfam" id="TIGR01942">
    <property type="entry name" value="pcnB"/>
    <property type="match status" value="1"/>
</dbReference>
<feature type="domain" description="tRNA nucleotidyltransferase/poly(A) polymerase RNA and SrmB- binding" evidence="10">
    <location>
        <begin position="196"/>
        <end position="257"/>
    </location>
</feature>
<dbReference type="Pfam" id="PF12627">
    <property type="entry name" value="PolyA_pol_RNAbd"/>
    <property type="match status" value="1"/>
</dbReference>
<dbReference type="InterPro" id="IPR032828">
    <property type="entry name" value="PolyA_RNA-bd"/>
</dbReference>
<dbReference type="AlphaFoldDB" id="A0A3B0Y3H5"/>
<dbReference type="InterPro" id="IPR002646">
    <property type="entry name" value="PolA_pol_head_dom"/>
</dbReference>
<dbReference type="SUPFAM" id="SSF81301">
    <property type="entry name" value="Nucleotidyltransferase"/>
    <property type="match status" value="1"/>
</dbReference>
<evidence type="ECO:0000256" key="2">
    <source>
        <dbReference type="ARBA" id="ARBA00022679"/>
    </source>
</evidence>
<feature type="domain" description="Polymerase A arginine-rich C-terminal" evidence="9">
    <location>
        <begin position="312"/>
        <end position="428"/>
    </location>
</feature>
<dbReference type="HAMAP" id="MF_00957">
    <property type="entry name" value="PolyA_pol"/>
    <property type="match status" value="1"/>
</dbReference>
<protein>
    <submittedName>
        <fullName evidence="11">Poly(A) polymerase</fullName>
        <ecNumber evidence="11">2.7.7.19</ecNumber>
    </submittedName>
</protein>
<dbReference type="SUPFAM" id="SSF81891">
    <property type="entry name" value="Poly A polymerase C-terminal region-like"/>
    <property type="match status" value="1"/>
</dbReference>
<dbReference type="InterPro" id="IPR010206">
    <property type="entry name" value="PolA_pol_I"/>
</dbReference>
<dbReference type="CDD" id="cd05398">
    <property type="entry name" value="NT_ClassII-CCAase"/>
    <property type="match status" value="1"/>
</dbReference>
<dbReference type="GO" id="GO:0005524">
    <property type="term" value="F:ATP binding"/>
    <property type="evidence" value="ECO:0007669"/>
    <property type="project" value="UniProtKB-KW"/>
</dbReference>
<dbReference type="Pfam" id="PF12626">
    <property type="entry name" value="PolyA_pol_arg_C"/>
    <property type="match status" value="1"/>
</dbReference>
<sequence>MTQATIIPRSEHTVSRDNIDDTALKVLYRLHKAGYRAMLVGGGVRDLLLGHSPKDFDVATDAHPEDVKKLFSNSRIIGRRFRLAHVFFGREIVEVATFRASQQDEIESQASDRKHDDSGRILRDNVYGQIEDDVWRRDFTINALYYDIADFSIIDYTSAMDDINNKVLRLIGDPQTRYREDPVRMLRAIRFAAKLGFTLHPDTEQPIYQLGHLLADIPPARLYEETLKLFHSGQANISLQLLRKYDLFQYLFKQADDMLKQNNETFESLVHLSLQSTDERIQQAKPVTPAFLFAAMLWGAVDQVSAQLEASGEAHSIAMQSASSKVLSRQIKSISIPKRFSLVVRDIWQLQYRFKYRHGRRARMLLAHKKFRAAYDFMCIRGHAGEDTGDSCEWWTRIQTLDDGEQEKMISPAKVKPNAGSRKKSAKKKQA</sequence>
<organism evidence="11">
    <name type="scientific">hydrothermal vent metagenome</name>
    <dbReference type="NCBI Taxonomy" id="652676"/>
    <lineage>
        <taxon>unclassified sequences</taxon>
        <taxon>metagenomes</taxon>
        <taxon>ecological metagenomes</taxon>
    </lineage>
</organism>
<dbReference type="GO" id="GO:1990817">
    <property type="term" value="F:poly(A) RNA polymerase activity"/>
    <property type="evidence" value="ECO:0007669"/>
    <property type="project" value="UniProtKB-EC"/>
</dbReference>
<dbReference type="PANTHER" id="PTHR43051:SF1">
    <property type="entry name" value="POLYNUCLEOTIDE ADENYLYLTRANSFERASE FAMILY PROTEIN"/>
    <property type="match status" value="1"/>
</dbReference>
<evidence type="ECO:0000256" key="6">
    <source>
        <dbReference type="ARBA" id="ARBA00023163"/>
    </source>
</evidence>